<keyword evidence="3" id="KW-1185">Reference proteome</keyword>
<dbReference type="InterPro" id="IPR004360">
    <property type="entry name" value="Glyas_Fos-R_dOase_dom"/>
</dbReference>
<organism evidence="2 3">
    <name type="scientific">Halobacillus salinus</name>
    <dbReference type="NCBI Taxonomy" id="192814"/>
    <lineage>
        <taxon>Bacteria</taxon>
        <taxon>Bacillati</taxon>
        <taxon>Bacillota</taxon>
        <taxon>Bacilli</taxon>
        <taxon>Bacillales</taxon>
        <taxon>Bacillaceae</taxon>
        <taxon>Halobacillus</taxon>
    </lineage>
</organism>
<dbReference type="Gene3D" id="3.10.180.10">
    <property type="entry name" value="2,3-Dihydroxybiphenyl 1,2-Dioxygenase, domain 1"/>
    <property type="match status" value="1"/>
</dbReference>
<feature type="domain" description="VOC" evidence="1">
    <location>
        <begin position="8"/>
        <end position="122"/>
    </location>
</feature>
<accession>A0A4Z0GWD1</accession>
<comment type="caution">
    <text evidence="2">The sequence shown here is derived from an EMBL/GenBank/DDBJ whole genome shotgun (WGS) entry which is preliminary data.</text>
</comment>
<evidence type="ECO:0000313" key="3">
    <source>
        <dbReference type="Proteomes" id="UP000297982"/>
    </source>
</evidence>
<dbReference type="EMBL" id="SRJC01000011">
    <property type="protein sequence ID" value="TGB00744.1"/>
    <property type="molecule type" value="Genomic_DNA"/>
</dbReference>
<dbReference type="AlphaFoldDB" id="A0A4Z0GWD1"/>
<evidence type="ECO:0000259" key="1">
    <source>
        <dbReference type="PROSITE" id="PS51819"/>
    </source>
</evidence>
<reference evidence="2 3" key="1">
    <citation type="journal article" date="2003" name="Int. J. Syst. Evol. Microbiol.">
        <title>Halobacillus salinus sp. nov., isolated from a salt lake on the coast of the East Sea in Korea.</title>
        <authorList>
            <person name="Yoon J.H."/>
            <person name="Kang K.H."/>
            <person name="Park Y.H."/>
        </authorList>
    </citation>
    <scope>NUCLEOTIDE SEQUENCE [LARGE SCALE GENOMIC DNA]</scope>
    <source>
        <strain evidence="2 3">HSL-3</strain>
    </source>
</reference>
<evidence type="ECO:0000313" key="2">
    <source>
        <dbReference type="EMBL" id="TGB00744.1"/>
    </source>
</evidence>
<dbReference type="SUPFAM" id="SSF54593">
    <property type="entry name" value="Glyoxalase/Bleomycin resistance protein/Dihydroxybiphenyl dioxygenase"/>
    <property type="match status" value="1"/>
</dbReference>
<dbReference type="Pfam" id="PF00903">
    <property type="entry name" value="Glyoxalase"/>
    <property type="match status" value="1"/>
</dbReference>
<dbReference type="RefSeq" id="WP_135328790.1">
    <property type="nucleotide sequence ID" value="NZ_SRJC01000011.1"/>
</dbReference>
<dbReference type="InterPro" id="IPR029068">
    <property type="entry name" value="Glyas_Bleomycin-R_OHBP_Dase"/>
</dbReference>
<protein>
    <submittedName>
        <fullName evidence="2">VOC family protein</fullName>
    </submittedName>
</protein>
<gene>
    <name evidence="2" type="ORF">E4663_19200</name>
</gene>
<name>A0A4Z0GWD1_9BACI</name>
<dbReference type="PROSITE" id="PS51819">
    <property type="entry name" value="VOC"/>
    <property type="match status" value="1"/>
</dbReference>
<dbReference type="Proteomes" id="UP000297982">
    <property type="component" value="Unassembled WGS sequence"/>
</dbReference>
<sequence length="122" mass="13987">MSDPLFTGIHYFRIPVTDLNESVTWYSECLQFKLKFNRGDLALFEIGDGSLLVLVEADTDSRGHFTKDGQAEFSVGFTTPDIERLYDHLVSNDVRVEAIQEDDGHQFFHFYDPTGNKLQVHN</sequence>
<dbReference type="InterPro" id="IPR037523">
    <property type="entry name" value="VOC_core"/>
</dbReference>
<proteinExistence type="predicted"/>